<keyword evidence="1" id="KW-1133">Transmembrane helix</keyword>
<evidence type="ECO:0000313" key="3">
    <source>
        <dbReference type="Proteomes" id="UP001224122"/>
    </source>
</evidence>
<dbReference type="EMBL" id="JAUSTW010000006">
    <property type="protein sequence ID" value="MDQ0200468.1"/>
    <property type="molecule type" value="Genomic_DNA"/>
</dbReference>
<feature type="transmembrane region" description="Helical" evidence="1">
    <location>
        <begin position="35"/>
        <end position="54"/>
    </location>
</feature>
<evidence type="ECO:0000313" key="2">
    <source>
        <dbReference type="EMBL" id="MDQ0200468.1"/>
    </source>
</evidence>
<protein>
    <submittedName>
        <fullName evidence="2">Uncharacterized protein</fullName>
    </submittedName>
</protein>
<accession>A0ABT9XY29</accession>
<proteinExistence type="predicted"/>
<comment type="caution">
    <text evidence="2">The sequence shown here is derived from an EMBL/GenBank/DDBJ whole genome shotgun (WGS) entry which is preliminary data.</text>
</comment>
<keyword evidence="1" id="KW-0812">Transmembrane</keyword>
<organism evidence="2 3">
    <name type="scientific">Neobacillus ginsengisoli</name>
    <dbReference type="NCBI Taxonomy" id="904295"/>
    <lineage>
        <taxon>Bacteria</taxon>
        <taxon>Bacillati</taxon>
        <taxon>Bacillota</taxon>
        <taxon>Bacilli</taxon>
        <taxon>Bacillales</taxon>
        <taxon>Bacillaceae</taxon>
        <taxon>Neobacillus</taxon>
    </lineage>
</organism>
<name>A0ABT9XY29_9BACI</name>
<reference evidence="2 3" key="1">
    <citation type="submission" date="2023-07" db="EMBL/GenBank/DDBJ databases">
        <title>Genomic Encyclopedia of Type Strains, Phase IV (KMG-IV): sequencing the most valuable type-strain genomes for metagenomic binning, comparative biology and taxonomic classification.</title>
        <authorList>
            <person name="Goeker M."/>
        </authorList>
    </citation>
    <scope>NUCLEOTIDE SEQUENCE [LARGE SCALE GENOMIC DNA]</scope>
    <source>
        <strain evidence="2 3">DSM 27594</strain>
    </source>
</reference>
<keyword evidence="1" id="KW-0472">Membrane</keyword>
<keyword evidence="3" id="KW-1185">Reference proteome</keyword>
<dbReference type="Proteomes" id="UP001224122">
    <property type="component" value="Unassembled WGS sequence"/>
</dbReference>
<gene>
    <name evidence="2" type="ORF">J2S10_003657</name>
</gene>
<evidence type="ECO:0000256" key="1">
    <source>
        <dbReference type="SAM" id="Phobius"/>
    </source>
</evidence>
<sequence>MIRMAVAGVVGFILIFVEAMIVMYFKGYQTIEFGGLVPFINIWAMNFFLVFSFLTQLTNWYENREGFEKGEEDNSF</sequence>